<accession>A0AB34BZF3</accession>
<gene>
    <name evidence="1" type="ORF">F2A38_20510</name>
</gene>
<sequence>MTDKKLRILIADERHEQLLHIEKLLNRLDYYRIAPIRTFDELVLLTSSATQSFDLLIVNKALGVPYGIDMRQFCRARPHIRHALFYDSPEPSLELMLHSPDQPVRACLADPPDAGSLSLLMSIIDPPAQWASLAALSWLHGPARQAR</sequence>
<dbReference type="EMBL" id="VWPC01000021">
    <property type="protein sequence ID" value="KAA5839250.1"/>
    <property type="molecule type" value="Genomic_DNA"/>
</dbReference>
<protein>
    <recommendedName>
        <fullName evidence="3">Chemotaxis protein CheY</fullName>
    </recommendedName>
</protein>
<organism evidence="1 2">
    <name type="scientific">Pseudomonas chlororaphis</name>
    <dbReference type="NCBI Taxonomy" id="587753"/>
    <lineage>
        <taxon>Bacteria</taxon>
        <taxon>Pseudomonadati</taxon>
        <taxon>Pseudomonadota</taxon>
        <taxon>Gammaproteobacteria</taxon>
        <taxon>Pseudomonadales</taxon>
        <taxon>Pseudomonadaceae</taxon>
        <taxon>Pseudomonas</taxon>
    </lineage>
</organism>
<evidence type="ECO:0000313" key="1">
    <source>
        <dbReference type="EMBL" id="KAA5839250.1"/>
    </source>
</evidence>
<dbReference type="AlphaFoldDB" id="A0AB34BZF3"/>
<comment type="caution">
    <text evidence="1">The sequence shown here is derived from an EMBL/GenBank/DDBJ whole genome shotgun (WGS) entry which is preliminary data.</text>
</comment>
<evidence type="ECO:0008006" key="3">
    <source>
        <dbReference type="Google" id="ProtNLM"/>
    </source>
</evidence>
<dbReference type="RefSeq" id="WP_150052421.1">
    <property type="nucleotide sequence ID" value="NZ_VWPC01000021.1"/>
</dbReference>
<dbReference type="Proteomes" id="UP000323924">
    <property type="component" value="Unassembled WGS sequence"/>
</dbReference>
<proteinExistence type="predicted"/>
<dbReference type="InterPro" id="IPR011006">
    <property type="entry name" value="CheY-like_superfamily"/>
</dbReference>
<name>A0AB34BZF3_9PSED</name>
<reference evidence="1 2" key="1">
    <citation type="submission" date="2019-09" db="EMBL/GenBank/DDBJ databases">
        <authorList>
            <person name="Vacheron J."/>
            <person name="Dubost A."/>
            <person name="Prigent-Combaret C."/>
            <person name="Muller D."/>
        </authorList>
    </citation>
    <scope>NUCLEOTIDE SEQUENCE [LARGE SCALE GENOMIC DNA]</scope>
    <source>
        <strain evidence="1 2">JV497</strain>
    </source>
</reference>
<evidence type="ECO:0000313" key="2">
    <source>
        <dbReference type="Proteomes" id="UP000323924"/>
    </source>
</evidence>
<dbReference type="SUPFAM" id="SSF52172">
    <property type="entry name" value="CheY-like"/>
    <property type="match status" value="1"/>
</dbReference>